<comment type="subcellular location">
    <subcellularLocation>
        <location evidence="1">Membrane</location>
        <topology evidence="1">Multi-pass membrane protein</topology>
    </subcellularLocation>
</comment>
<feature type="compositionally biased region" description="Polar residues" evidence="5">
    <location>
        <begin position="3587"/>
        <end position="3602"/>
    </location>
</feature>
<feature type="region of interest" description="Disordered" evidence="5">
    <location>
        <begin position="2290"/>
        <end position="2316"/>
    </location>
</feature>
<dbReference type="InterPro" id="IPR047104">
    <property type="entry name" value="BLTP1_N"/>
</dbReference>
<feature type="transmembrane region" description="Helical" evidence="6">
    <location>
        <begin position="4895"/>
        <end position="4914"/>
    </location>
</feature>
<evidence type="ECO:0000256" key="6">
    <source>
        <dbReference type="SAM" id="Phobius"/>
    </source>
</evidence>
<feature type="region of interest" description="Disordered" evidence="5">
    <location>
        <begin position="4127"/>
        <end position="4173"/>
    </location>
</feature>
<evidence type="ECO:0000256" key="3">
    <source>
        <dbReference type="ARBA" id="ARBA00022989"/>
    </source>
</evidence>
<sequence length="5026" mass="563696">MIAFTTEEPVVSTNMTPIKIFNVDLRSPDWASIQWDTGMFLLLTSLVAATAWITFSTYFMSRIIGYILTKILNRFVKTGFMKIGSFTFNALSGKVMFRDFSYITADYSVRVQDGYVIFRWWRAYVPKDVTEDLSHSDTRLSVVLNGMEIHQYNRSQLYSRLENMFGIDPLIMKGFEEKVEEDTNLKVKPDARTSRKAPKSPGKLYTWRDLIPVVKVDVFAGRMVFGNRLVPTTLSVNIEEAHFVYSTKPAASRLDHFMHFIKCKAENFKVILVPSPKYTGMVDDPPRYMGEGFVVLSSNNVELYYYMDEPGFVPEEPMMLRLANGDIVESAPPIWGLDIKCGKGTDFSYGPWADRQRDNLFRFFFPNEYQPMKPSKPPLPGEKRVVQSFDIRLNTLNESTMDILFSKNKETNAVHINIGQGSYLEVTIPWVVKEDGYTTKVTGQLLHLEASTSLQYRSLVESETLEYKVVCHYPIHWNEHQEWSLSLTGCKATVNFIYSHIHFFKDMVNDWSSKSRPDVIHFVPYTWKILLILKDFELITISNEYNWVDCSSQNQENAHVAFCGDLFDMSFDLPFVDFLPPSLPLRFWIQGECVDMALFLPEVHSSRAIIMALDRNAKIMGRDEKKAEKIKRWRNVCQRSNGWVDCWSVPIVAISIVYIYHPMPPMGPPPQANITTPEKEEILLSPIRIPHMNKLNTFQQWPDGGQKFDPMTLEADKVSVEIEIGSSLLLLYGSVLRNFIHLKENIFGEDQTFTDMQKSKASSPPSVSGADDDGEKSFDPRDYRPLDVTVSLTLHDIQAHLVKNCGEKDPPCPVAMIERIGFEMKKGFQETTLQLLVSPAFLLSSDLVPRNIKDVHLGQGHLMLSGLQVRGHAMFSDEGISLDHDTLEYAWMIEVQLGRLTGKLSAPQLYHLITSLETFLLLALDGENCLRPPRLPRLCHHGLHPQQCPQSVDLASNNQTPGKLQQCPTSDEIKYKMTRVALDALDIYFVEASTAIHLLASPIRVSTCNLHGSQVKSGVTALLPLVQIRQFICMQNNFGTGTNRSQGSNAGGVKDGCDSWLEIGSISLGPLIVEAAMSLSSPEQSLHLVQHKFLRTHDEKTRKLWFLWLNEKEGHSVAAGKSIGKCGCIGGCVFFGQNINGPGFFKPNRLDLHDGINVASYRVNPIGADPGFGQSILHEKQLVFHTPPYTSYDIVSLQDPPSWNNTLTRSHDHSLRVPSKNRPVFERSSSISESKPSPANISINSNQSDRSLGRRFSYTPTGVKTVKDVPYTRLLDSPNLLPKLDSDSKLHNNKAALNIPETPKTSSSDSKLAVEYFVPSVPPSESKHSLLSNEAEMADALEFQRTVSISSGQSEAFYSADEDSTIVGGSVVDGKKFTSETQIAETVAKPIPRLTSYSSEQDFTSQDTKPGEPMKPRLAPLSASVPHDIISSVKYEETMSFKLSDLREKVATNKESLNRSSLNAMQKSGPNKLQDVSEVGDSSDTQSIHSTQSFMSAMSSQEDLTMVNLHMQVNKPIIESPLLMSSYINHLSQMRCHRWTQSSLPLGCDAYTTPLFEHTEDGKLTYIGGKYVPKFEMITEGFTTLKMLSRSQEYNHFTPPASSNKTPTHPYMWDNATFLQSDGSGDVEEEILAFQNEHGTRTTIIVKSRGDIDIMISPLVLESLQRFIDAITPTLAALHPLTVLNDLHWNCISRVEAANILKKEQSSYLTQLQSSKRGTAERNAIGVPGPQLTLQSNVYEESIHTQTQGTIILPKVNVTLLQASIVEEIISFSALDNVRDLTCVSLFAVCFESVSAQFYSGHQAKEVVQTFHRPTVAPSGGKKISKLYKVWRGGNSPTDPSQGELVHIETSEKQQEEMVVSLNVGKCHTQLRRLKNESSILKDAYITTISQHQSKVMFTCVRLMKTELPSSSKKSDDPLESDDKLGFIMFECGLEGVSLKIVKKSHFEKSENTGSEDKFPTSDPNYNESVKSKDEFDEKTQKTDDELKDTDQRNSSQSKQGTPAEKMEERLEVTNKDMSNTSSCVLELKTVWFNFAAPPRAPITRKIDYTRLDWNLLSTASPGIDAWMNPSNRFALRVVCMLRTMYRRSTGIVASLMAEALDIQSIHTPAKSRYGRVTPMAKTLQEDPSCQLCNVLLKYVLQTEMIIIENNLRESDLPLLSTLRQGVIVLSRQWKNVLYTSLLLEHNYKMRNVKPLNVTFAVQDTDEENVLTDENSGEDVSKSDTEQPDTDNIFHSPASPPPKKNLAPSQPPCSSRASIVFPILNNVYTSKRFENSAAFFRKDSDQTLCSDKEGMQGNSSSNNSLDGTVTLTSPKSLLPSDNEDLYSWMAKQQDYTKAAEERNRIRRNLESKVTTLSTEETVHTIESGHPNPAYNLYPMSNSLHLLDAHLIFEPLLSCLGLMPEQISGTNYERWGTNISLVGAMDVMRIDIVVSEYGKTDKKKKGKANGKMGSKFHLDIPPETPAFLCEKIGIEVDVKKMADMTVDDMIHKQNVLYISRGQLKKHTSTVINFSLNIRYISQQVNMPLLRLLHQISNMYQNFKETQMELKEQQPEGKLVKDKKNGSSSASEQQETNLDLSKSKSRQSLLQRTLSRTSIRSRKGSIDGNKDRNLPRSLSRGISPSASFRNRPQSFAQKLRSTGKSVRGYMNLSEGISPLFGTSPSGSGIEHGTISSDKSKDLNVPKCWKTVYGLLDLYATMPETKTITHRFSMAPEASEFYKASNRKSEHLPELREDVEKGINDLNGSNATPKISEVKQKELSLLTGERTRLVVFGVARIHRTRLLATLSGLKLEAEITSLHSSVTCRKKSRPASFECSITGQVGRTMIVLLEGVAPNQQTVVKVTVGKSQALYSSITRRLRDRNSGLLTVGAIIVDIPQHPVALHGMMTRGSKQLSSTLQELRVSRTSRFNRGMTIDEVDFAAPPSFPRFSRENLAPLKKADSTILQPLVMQFSVILQSLSITAALLPSLQAQYKMDQVQSTGITGSKAKFTIDLPKHSLSFTTKLQTAEANLPTAACIELPKVHVSAEYIVEGSSTDKTHFADGVILHQGSYLNASADIGVFEHSLTTDLLNHLVFVQKVFMKEVNEVLQKVYGGEKLVPLWLDENEESQPSNMKRLLFSLIVRLKRIQLTATTPTNSAVRLETGAVEFQLSNRVLNLSASKDASPSTKLFFKAQVDINLSLGQLLKNTVFEEAEPEFQQFAFFKTKIFLRNAFQDETGQGEMNDKEVVLIKLQRPLIYIQPVAVDKAILVWLNYKNAYEYWDEQRSNLQKEVLTATQQVFEKVQFSQIGTPNLGTLFLQLTVHDMGICLPLNPLPPVYGATRTYDDSRGAVVVTLDSTSISACSSGSLVSKGKFVGLCLRFAEDFETSLDEWRPDMTDVMNLCVVSEGTYEVCSRTVAQKTGSVHDNAKWFLNVQWQMEGVDIHLDVNVGKQLSALGHTLTTLTGYEEDENLNLDSDSDEGDQVDGSKASQESMYGKRLTENLPPFFFDPHIDAKTRSKLIEKEMNEQTKIINDLRTLGASIVTIEQELRKLQDLEAAAFKDFRHNMIQKLRRQSVKASSIKGKFGLGSKASALKTRSLMVPSPTPENQMETPSDDLTTNASFESSPQSGPSRSASIRAKDPVGPRVTFSPDTQNVYGSRQSSLPSMESDLSLPEYDIDPEVELRRKPSPSKYDMPDVGSNYYLEPGFSKDGGISPMSGHPSYQKSQEPNIDFELDVKVLIKSGKCVLHTKDPAKEEEIKLTKMRKERSSSGATLDYPSSPSTSRKNKELKHNPSSSRLKFLNSNVTSLVDLTIFHVPGLDVKVHYESRNMNEDYSYCAREGFRKPSVKKASLFAWMTLQSIPEETIISPHILEFLEQTLEPIPSTIPQPKSNTSNTMFAMDLDTNMTSTVTNYAYTSFPVDVIVYFHMQPSSFRFSCLPVSRVECMLKLPSLDIVFSSKRAEGEHAEFADEISRPAPAPGSVSGYRGSLTEAMKIDSTSATAAVGGLSVTGCLADFSVYIFHPYGGKKSGLKEAQWSPLADSERKDSLSINVEFVKFHLSRSRKLNFSAPMPDPTLKTSLGSAKIGEHSQAVIRFSTIVDIGSASFKYDMRRLTEILAFPKAWYRRSIVRRLFLGDLSMSAVYSEGDDSPPSSFEEDSSPVSKSSASFETGRQFEDRTSRSAPVEQSPLQMRDKLRLSLESEIPKNSKLNSAGEKVTPSTSSTSPSDLKASSAWETLVLFAVNFTKLNVHMNMGNVMGNVMWQTKDFKSEGRLSIGSNGHKNMYIGVGLGGSGLDAKGGIVGGTIELSKIDTFIHIREDPGVEPDHKFGLKLFAFELRLDYMGTGVLMSRISSLDVSLRAEWKIHHQLASTSQDVPTRRPATIFMHGDLGWDQLQLMISRSTTADLLKMYHKLEEFFSQQFKSSKRVFSSLQPAAKKPSLRKKPQPKKKTSSSSGDSGISIDARHHRHWHRPLSAVAGLRLTTLPNPLPVSGSVLGGTMELHGNNISLACFHGINFKTKSWALFSLREPCISFATEAQEVPPPTPGESMDVHVVQSLTFSLGMVGLAPAHAQHLSMATICRMSRNSLFPPQFRTLQEWFNFAFAQSELDDVDRFPSLERERTESTERRSANKSQEINHNKEVIFSLPSMQLHLKTEHLQTARTPDLAGDKPEVVCSFITEFEDHIFVTVDAEAFFFLHDLITSYLKEKDRVITSTQIIQRAKSPDGDRRRADSGRKAFDPGEMFLKDWRNFNCKTWHLEPTVRLLSWAGKSIEPYGVDYILQKLGFTHARTTIPKWMQRGFQDPLDKVLSILMLRMQEVFVNSMFHPKILMCSVRCLLVVSFICIAFAFFTPYWLRSSGEPLKGRFDKIGLWTICWRNHNNESLDDPREQFRGCWPVYDKAYDSYSHFLRPQFYITTQISFSVCLVSLTFNWLLVPIHDFFDFSQNPLYKSIILFGVLGFTGFSALCGLIAVLMFNLHYDDDYWMPDHNYNEKLLTSSEEFRIFVLIYTPKAFFVSFKTGMQTEDVADGAFPAVFPDSPQWPDE</sequence>
<feature type="compositionally biased region" description="Low complexity" evidence="5">
    <location>
        <begin position="4433"/>
        <end position="4443"/>
    </location>
</feature>
<feature type="compositionally biased region" description="Polar residues" evidence="5">
    <location>
        <begin position="1457"/>
        <end position="1471"/>
    </location>
</feature>
<organism evidence="8 9">
    <name type="scientific">Cloeon dipterum</name>
    <dbReference type="NCBI Taxonomy" id="197152"/>
    <lineage>
        <taxon>Eukaryota</taxon>
        <taxon>Metazoa</taxon>
        <taxon>Ecdysozoa</taxon>
        <taxon>Arthropoda</taxon>
        <taxon>Hexapoda</taxon>
        <taxon>Insecta</taxon>
        <taxon>Pterygota</taxon>
        <taxon>Palaeoptera</taxon>
        <taxon>Ephemeroptera</taxon>
        <taxon>Pisciforma</taxon>
        <taxon>Baetidae</taxon>
        <taxon>Cloeon</taxon>
    </lineage>
</organism>
<feature type="compositionally biased region" description="Basic and acidic residues" evidence="5">
    <location>
        <begin position="1950"/>
        <end position="1960"/>
    </location>
</feature>
<dbReference type="InterPro" id="IPR056742">
    <property type="entry name" value="BLTP1_C"/>
</dbReference>
<evidence type="ECO:0000256" key="1">
    <source>
        <dbReference type="ARBA" id="ARBA00004141"/>
    </source>
</evidence>
<dbReference type="SMART" id="SM01220">
    <property type="entry name" value="FSA_C"/>
    <property type="match status" value="1"/>
</dbReference>
<evidence type="ECO:0000313" key="8">
    <source>
        <dbReference type="EMBL" id="CAB3380920.1"/>
    </source>
</evidence>
<feature type="compositionally biased region" description="Basic and acidic residues" evidence="5">
    <location>
        <begin position="2602"/>
        <end position="2612"/>
    </location>
</feature>
<feature type="compositionally biased region" description="Basic residues" evidence="5">
    <location>
        <begin position="4420"/>
        <end position="4432"/>
    </location>
</feature>
<feature type="compositionally biased region" description="Acidic residues" evidence="5">
    <location>
        <begin position="3452"/>
        <end position="3464"/>
    </location>
</feature>
<dbReference type="InterPro" id="IPR033616">
    <property type="entry name" value="BLTP1"/>
</dbReference>
<feature type="region of interest" description="Disordered" evidence="5">
    <location>
        <begin position="2208"/>
        <end position="2252"/>
    </location>
</feature>
<feature type="compositionally biased region" description="Low complexity" evidence="5">
    <location>
        <begin position="1228"/>
        <end position="1237"/>
    </location>
</feature>
<feature type="compositionally biased region" description="Polar residues" evidence="5">
    <location>
        <begin position="1239"/>
        <end position="1250"/>
    </location>
</feature>
<feature type="region of interest" description="Disordered" evidence="5">
    <location>
        <begin position="2547"/>
        <end position="2642"/>
    </location>
</feature>
<feature type="region of interest" description="Disordered" evidence="5">
    <location>
        <begin position="4188"/>
        <end position="4210"/>
    </location>
</feature>
<feature type="compositionally biased region" description="Low complexity" evidence="5">
    <location>
        <begin position="3603"/>
        <end position="3617"/>
    </location>
</feature>
<feature type="region of interest" description="Disordered" evidence="5">
    <location>
        <begin position="1395"/>
        <end position="1419"/>
    </location>
</feature>
<feature type="compositionally biased region" description="Basic and acidic residues" evidence="5">
    <location>
        <begin position="2547"/>
        <end position="2563"/>
    </location>
</feature>
<feature type="region of interest" description="Disordered" evidence="5">
    <location>
        <begin position="4412"/>
        <end position="4446"/>
    </location>
</feature>
<dbReference type="InterPro" id="IPR056741">
    <property type="entry name" value="BLTP1_M"/>
</dbReference>
<feature type="domain" description="Bridge-like lipid transfer protein family member 1 C-terminal" evidence="7">
    <location>
        <begin position="4202"/>
        <end position="4801"/>
    </location>
</feature>
<dbReference type="EMBL" id="CADEPI010000220">
    <property type="protein sequence ID" value="CAB3380920.1"/>
    <property type="molecule type" value="Genomic_DNA"/>
</dbReference>
<dbReference type="Pfam" id="PF20413">
    <property type="entry name" value="BLTP1_N"/>
    <property type="match status" value="1"/>
</dbReference>
<keyword evidence="4 6" id="KW-0472">Membrane</keyword>
<name>A0A8S1DEL4_9INSE</name>
<feature type="compositionally biased region" description="Polar residues" evidence="5">
    <location>
        <begin position="2564"/>
        <end position="2575"/>
    </location>
</feature>
<feature type="transmembrane region" description="Helical" evidence="6">
    <location>
        <begin position="4819"/>
        <end position="4837"/>
    </location>
</feature>
<feature type="region of interest" description="Disordered" evidence="5">
    <location>
        <begin position="755"/>
        <end position="780"/>
    </location>
</feature>
<feature type="region of interest" description="Disordered" evidence="5">
    <location>
        <begin position="3452"/>
        <end position="3476"/>
    </location>
</feature>
<feature type="compositionally biased region" description="Polar residues" evidence="5">
    <location>
        <begin position="755"/>
        <end position="766"/>
    </location>
</feature>
<feature type="compositionally biased region" description="Basic and acidic residues" evidence="5">
    <location>
        <begin position="1970"/>
        <end position="1992"/>
    </location>
</feature>
<dbReference type="GO" id="GO:0098793">
    <property type="term" value="C:presynapse"/>
    <property type="evidence" value="ECO:0007669"/>
    <property type="project" value="GOC"/>
</dbReference>
<dbReference type="OrthoDB" id="10051416at2759"/>
<evidence type="ECO:0000256" key="4">
    <source>
        <dbReference type="ARBA" id="ARBA00023136"/>
    </source>
</evidence>
<dbReference type="Pfam" id="PF25040">
    <property type="entry name" value="BLTP1_C"/>
    <property type="match status" value="3"/>
</dbReference>
<feature type="region of interest" description="Disordered" evidence="5">
    <location>
        <begin position="3739"/>
        <end position="3777"/>
    </location>
</feature>
<dbReference type="InterPro" id="IPR004031">
    <property type="entry name" value="PMP22/EMP/MP20/Claudin"/>
</dbReference>
<protein>
    <recommendedName>
        <fullName evidence="7">Bridge-like lipid transfer protein family member 1 C-terminal domain-containing protein</fullName>
    </recommendedName>
</protein>
<feature type="compositionally biased region" description="Polar residues" evidence="5">
    <location>
        <begin position="3751"/>
        <end position="3765"/>
    </location>
</feature>
<feature type="region of interest" description="Disordered" evidence="5">
    <location>
        <begin position="1205"/>
        <end position="1256"/>
    </location>
</feature>
<feature type="compositionally biased region" description="Polar residues" evidence="5">
    <location>
        <begin position="2296"/>
        <end position="2315"/>
    </location>
</feature>
<keyword evidence="3 6" id="KW-1133">Transmembrane helix</keyword>
<dbReference type="PANTHER" id="PTHR31640:SF1">
    <property type="entry name" value="BRIDGE-LIKE LIPID TRANSFER PROTEIN FAMILY MEMBER 1"/>
    <property type="match status" value="1"/>
</dbReference>
<reference evidence="8 9" key="1">
    <citation type="submission" date="2020-04" db="EMBL/GenBank/DDBJ databases">
        <authorList>
            <person name="Alioto T."/>
            <person name="Alioto T."/>
            <person name="Gomez Garrido J."/>
        </authorList>
    </citation>
    <scope>NUCLEOTIDE SEQUENCE [LARGE SCALE GENOMIC DNA]</scope>
</reference>
<feature type="compositionally biased region" description="Low complexity" evidence="5">
    <location>
        <begin position="4199"/>
        <end position="4208"/>
    </location>
</feature>
<dbReference type="GO" id="GO:0016020">
    <property type="term" value="C:membrane"/>
    <property type="evidence" value="ECO:0007669"/>
    <property type="project" value="UniProtKB-SubCell"/>
</dbReference>
<feature type="compositionally biased region" description="Polar residues" evidence="5">
    <location>
        <begin position="2618"/>
        <end position="2642"/>
    </location>
</feature>
<feature type="region of interest" description="Disordered" evidence="5">
    <location>
        <begin position="1457"/>
        <end position="1488"/>
    </location>
</feature>
<gene>
    <name evidence="8" type="ORF">CLODIP_2_CD13155</name>
</gene>
<dbReference type="GO" id="GO:0048488">
    <property type="term" value="P:synaptic vesicle endocytosis"/>
    <property type="evidence" value="ECO:0007669"/>
    <property type="project" value="TreeGrafter"/>
</dbReference>
<evidence type="ECO:0000256" key="5">
    <source>
        <dbReference type="SAM" id="MobiDB-lite"/>
    </source>
</evidence>
<evidence type="ECO:0000256" key="2">
    <source>
        <dbReference type="ARBA" id="ARBA00022692"/>
    </source>
</evidence>
<keyword evidence="2 6" id="KW-0812">Transmembrane</keyword>
<comment type="caution">
    <text evidence="8">The sequence shown here is derived from an EMBL/GenBank/DDBJ whole genome shotgun (WGS) entry which is preliminary data.</text>
</comment>
<evidence type="ECO:0000313" key="9">
    <source>
        <dbReference type="Proteomes" id="UP000494165"/>
    </source>
</evidence>
<feature type="compositionally biased region" description="Low complexity" evidence="5">
    <location>
        <begin position="4131"/>
        <end position="4149"/>
    </location>
</feature>
<feature type="compositionally biased region" description="Acidic residues" evidence="5">
    <location>
        <begin position="2208"/>
        <end position="2217"/>
    </location>
</feature>
<feature type="transmembrane region" description="Helical" evidence="6">
    <location>
        <begin position="39"/>
        <end position="60"/>
    </location>
</feature>
<feature type="compositionally biased region" description="Polar residues" evidence="5">
    <location>
        <begin position="1395"/>
        <end position="1408"/>
    </location>
</feature>
<dbReference type="PANTHER" id="PTHR31640">
    <property type="entry name" value="TRANSMEMBRANE PROTEIN KIAA1109"/>
    <property type="match status" value="1"/>
</dbReference>
<evidence type="ECO:0000259" key="7">
    <source>
        <dbReference type="SMART" id="SM01220"/>
    </source>
</evidence>
<dbReference type="Pfam" id="PF25039">
    <property type="entry name" value="BLTP1_M"/>
    <property type="match status" value="2"/>
</dbReference>
<dbReference type="Gene3D" id="1.20.140.150">
    <property type="match status" value="1"/>
</dbReference>
<feature type="region of interest" description="Disordered" evidence="5">
    <location>
        <begin position="1950"/>
        <end position="2008"/>
    </location>
</feature>
<feature type="region of interest" description="Disordered" evidence="5">
    <location>
        <begin position="4596"/>
        <end position="4616"/>
    </location>
</feature>
<proteinExistence type="predicted"/>
<feature type="transmembrane region" description="Helical" evidence="6">
    <location>
        <begin position="4934"/>
        <end position="4957"/>
    </location>
</feature>
<keyword evidence="9" id="KW-1185">Reference proteome</keyword>
<dbReference type="Pfam" id="PF13903">
    <property type="entry name" value="Claudin_2"/>
    <property type="match status" value="1"/>
</dbReference>
<dbReference type="Proteomes" id="UP000494165">
    <property type="component" value="Unassembled WGS sequence"/>
</dbReference>
<feature type="compositionally biased region" description="Polar residues" evidence="5">
    <location>
        <begin position="3631"/>
        <end position="3647"/>
    </location>
</feature>
<feature type="region of interest" description="Disordered" evidence="5">
    <location>
        <begin position="3581"/>
        <end position="3661"/>
    </location>
</feature>
<accession>A0A8S1DEL4</accession>